<keyword evidence="3 11" id="KW-0328">Glycosyltransferase</keyword>
<keyword evidence="7 9" id="KW-0472">Membrane</keyword>
<proteinExistence type="predicted"/>
<name>A0ABU6FG85_9ACTN</name>
<keyword evidence="6 9" id="KW-1133">Transmembrane helix</keyword>
<dbReference type="RefSeq" id="WP_326022671.1">
    <property type="nucleotide sequence ID" value="NZ_JAOZYC010000184.1"/>
</dbReference>
<evidence type="ECO:0000256" key="3">
    <source>
        <dbReference type="ARBA" id="ARBA00022676"/>
    </source>
</evidence>
<comment type="subcellular location">
    <subcellularLocation>
        <location evidence="1">Cell membrane</location>
        <topology evidence="1">Multi-pass membrane protein</topology>
    </subcellularLocation>
</comment>
<comment type="caution">
    <text evidence="11">The sequence shown here is derived from an EMBL/GenBank/DDBJ whole genome shotgun (WGS) entry which is preliminary data.</text>
</comment>
<evidence type="ECO:0000256" key="9">
    <source>
        <dbReference type="SAM" id="Phobius"/>
    </source>
</evidence>
<keyword evidence="4 11" id="KW-0808">Transferase</keyword>
<feature type="transmembrane region" description="Helical" evidence="9">
    <location>
        <begin position="218"/>
        <end position="247"/>
    </location>
</feature>
<evidence type="ECO:0000256" key="5">
    <source>
        <dbReference type="ARBA" id="ARBA00022692"/>
    </source>
</evidence>
<evidence type="ECO:0000256" key="2">
    <source>
        <dbReference type="ARBA" id="ARBA00022475"/>
    </source>
</evidence>
<dbReference type="Pfam" id="PF13231">
    <property type="entry name" value="PMT_2"/>
    <property type="match status" value="1"/>
</dbReference>
<dbReference type="PANTHER" id="PTHR33908:SF11">
    <property type="entry name" value="MEMBRANE PROTEIN"/>
    <property type="match status" value="1"/>
</dbReference>
<dbReference type="EC" id="2.4.-.-" evidence="11"/>
<keyword evidence="12" id="KW-1185">Reference proteome</keyword>
<evidence type="ECO:0000256" key="8">
    <source>
        <dbReference type="SAM" id="MobiDB-lite"/>
    </source>
</evidence>
<feature type="transmembrane region" description="Helical" evidence="9">
    <location>
        <begin position="347"/>
        <end position="364"/>
    </location>
</feature>
<evidence type="ECO:0000256" key="4">
    <source>
        <dbReference type="ARBA" id="ARBA00022679"/>
    </source>
</evidence>
<evidence type="ECO:0000256" key="1">
    <source>
        <dbReference type="ARBA" id="ARBA00004651"/>
    </source>
</evidence>
<gene>
    <name evidence="11" type="ORF">OKJ99_36775</name>
</gene>
<feature type="region of interest" description="Disordered" evidence="8">
    <location>
        <begin position="1"/>
        <end position="28"/>
    </location>
</feature>
<sequence length="496" mass="53457">MLSEAPPSHPSLQAVPEGGRGNAPRPRRTHRHYWPRLILALTALSCATRIPSFARPLWNPDEGYLAVQARMLAHGGTLYETVVDRKPPLVPWLYEAVFALFGSDSLTPVRVCAVVAHVVTAVFLASLARGRWGDTAGRTAGVLYLVLSVGLNPEDTQAATFEVFMLPWTAAALWCADRRRWVLCGTAVAAAFLTKQTGGAVLVPVVWMLWRAGLPRSGVLRCAVGAFAPVAAVALLTNPAGFVFWTVTGSGAYASITGSELHVLLRGLTNAAILSLACVGVLPPVVRVLRIARTGCGELWLWLASSAGAVVFGFHFFGHYYLQLVPPLALLGTLALHILPREHLRRSLLVTACCGALFVTWGLLAPRTELAHAERVAAALRERAGPDDRVLVWGMHPETYWLSNRTPASRFLTAGLLTNFSGGRDGGGVGERFGVPGSWTTFRTEVRGRPPTVIVDDSRGEAYGPGRVGSVRRLLAGYREVARVDGAVVYERVRAT</sequence>
<evidence type="ECO:0000256" key="6">
    <source>
        <dbReference type="ARBA" id="ARBA00022989"/>
    </source>
</evidence>
<dbReference type="InterPro" id="IPR038731">
    <property type="entry name" value="RgtA/B/C-like"/>
</dbReference>
<dbReference type="EMBL" id="JAOZYC010000184">
    <property type="protein sequence ID" value="MEB8343060.1"/>
    <property type="molecule type" value="Genomic_DNA"/>
</dbReference>
<evidence type="ECO:0000313" key="12">
    <source>
        <dbReference type="Proteomes" id="UP001354931"/>
    </source>
</evidence>
<dbReference type="PANTHER" id="PTHR33908">
    <property type="entry name" value="MANNOSYLTRANSFERASE YKCB-RELATED"/>
    <property type="match status" value="1"/>
</dbReference>
<feature type="domain" description="Glycosyltransferase RgtA/B/C/D-like" evidence="10">
    <location>
        <begin position="86"/>
        <end position="212"/>
    </location>
</feature>
<protein>
    <submittedName>
        <fullName evidence="11">Glycosyltransferase family 39 protein</fullName>
        <ecNumber evidence="11">2.4.-.-</ecNumber>
    </submittedName>
</protein>
<dbReference type="InterPro" id="IPR050297">
    <property type="entry name" value="LipidA_mod_glycosyltrf_83"/>
</dbReference>
<dbReference type="GO" id="GO:0016757">
    <property type="term" value="F:glycosyltransferase activity"/>
    <property type="evidence" value="ECO:0007669"/>
    <property type="project" value="UniProtKB-KW"/>
</dbReference>
<feature type="transmembrane region" description="Helical" evidence="9">
    <location>
        <begin position="267"/>
        <end position="287"/>
    </location>
</feature>
<reference evidence="11 12" key="1">
    <citation type="submission" date="2022-10" db="EMBL/GenBank/DDBJ databases">
        <authorList>
            <person name="Xie J."/>
            <person name="Shen N."/>
        </authorList>
    </citation>
    <scope>NUCLEOTIDE SEQUENCE [LARGE SCALE GENOMIC DNA]</scope>
    <source>
        <strain evidence="11 12">YIM65594</strain>
    </source>
</reference>
<feature type="transmembrane region" description="Helical" evidence="9">
    <location>
        <begin position="299"/>
        <end position="318"/>
    </location>
</feature>
<organism evidence="11 12">
    <name type="scientific">Streptomyces endophyticus</name>
    <dbReference type="NCBI Taxonomy" id="714166"/>
    <lineage>
        <taxon>Bacteria</taxon>
        <taxon>Bacillati</taxon>
        <taxon>Actinomycetota</taxon>
        <taxon>Actinomycetes</taxon>
        <taxon>Kitasatosporales</taxon>
        <taxon>Streptomycetaceae</taxon>
        <taxon>Streptomyces</taxon>
    </lineage>
</organism>
<keyword evidence="2" id="KW-1003">Cell membrane</keyword>
<evidence type="ECO:0000259" key="10">
    <source>
        <dbReference type="Pfam" id="PF13231"/>
    </source>
</evidence>
<accession>A0ABU6FG85</accession>
<evidence type="ECO:0000313" key="11">
    <source>
        <dbReference type="EMBL" id="MEB8343060.1"/>
    </source>
</evidence>
<evidence type="ECO:0000256" key="7">
    <source>
        <dbReference type="ARBA" id="ARBA00023136"/>
    </source>
</evidence>
<keyword evidence="5 9" id="KW-0812">Transmembrane</keyword>
<dbReference type="Proteomes" id="UP001354931">
    <property type="component" value="Unassembled WGS sequence"/>
</dbReference>